<organism evidence="2 3">
    <name type="scientific">Geodia barretti</name>
    <name type="common">Barrett's horny sponge</name>
    <dbReference type="NCBI Taxonomy" id="519541"/>
    <lineage>
        <taxon>Eukaryota</taxon>
        <taxon>Metazoa</taxon>
        <taxon>Porifera</taxon>
        <taxon>Demospongiae</taxon>
        <taxon>Heteroscleromorpha</taxon>
        <taxon>Tetractinellida</taxon>
        <taxon>Astrophorina</taxon>
        <taxon>Geodiidae</taxon>
        <taxon>Geodia</taxon>
    </lineage>
</organism>
<feature type="transmembrane region" description="Helical" evidence="1">
    <location>
        <begin position="395"/>
        <end position="415"/>
    </location>
</feature>
<evidence type="ECO:0000313" key="3">
    <source>
        <dbReference type="Proteomes" id="UP001174909"/>
    </source>
</evidence>
<dbReference type="AlphaFoldDB" id="A0AA35WWW9"/>
<feature type="transmembrane region" description="Helical" evidence="1">
    <location>
        <begin position="180"/>
        <end position="201"/>
    </location>
</feature>
<feature type="transmembrane region" description="Helical" evidence="1">
    <location>
        <begin position="208"/>
        <end position="226"/>
    </location>
</feature>
<dbReference type="Proteomes" id="UP001174909">
    <property type="component" value="Unassembled WGS sequence"/>
</dbReference>
<name>A0AA35WWW9_GEOBA</name>
<proteinExistence type="predicted"/>
<dbReference type="Gene3D" id="1.20.1250.20">
    <property type="entry name" value="MFS general substrate transporter like domains"/>
    <property type="match status" value="1"/>
</dbReference>
<protein>
    <submittedName>
        <fullName evidence="2">Uncharacterized protein</fullName>
    </submittedName>
</protein>
<accession>A0AA35WWW9</accession>
<feature type="transmembrane region" description="Helical" evidence="1">
    <location>
        <begin position="87"/>
        <end position="106"/>
    </location>
</feature>
<comment type="caution">
    <text evidence="2">The sequence shown here is derived from an EMBL/GenBank/DDBJ whole genome shotgun (WGS) entry which is preliminary data.</text>
</comment>
<feature type="transmembrane region" description="Helical" evidence="1">
    <location>
        <begin position="137"/>
        <end position="160"/>
    </location>
</feature>
<gene>
    <name evidence="2" type="ORF">GBAR_LOCUS20642</name>
</gene>
<evidence type="ECO:0000313" key="2">
    <source>
        <dbReference type="EMBL" id="CAI8036848.1"/>
    </source>
</evidence>
<dbReference type="EMBL" id="CASHTH010002903">
    <property type="protein sequence ID" value="CAI8036848.1"/>
    <property type="molecule type" value="Genomic_DNA"/>
</dbReference>
<keyword evidence="1" id="KW-1133">Transmembrane helix</keyword>
<reference evidence="2" key="1">
    <citation type="submission" date="2023-03" db="EMBL/GenBank/DDBJ databases">
        <authorList>
            <person name="Steffen K."/>
            <person name="Cardenas P."/>
        </authorList>
    </citation>
    <scope>NUCLEOTIDE SEQUENCE</scope>
</reference>
<dbReference type="InterPro" id="IPR036259">
    <property type="entry name" value="MFS_trans_sf"/>
</dbReference>
<dbReference type="SUPFAM" id="SSF103473">
    <property type="entry name" value="MFS general substrate transporter"/>
    <property type="match status" value="1"/>
</dbReference>
<keyword evidence="1" id="KW-0812">Transmembrane</keyword>
<sequence>MMILARGLAGIQLGTSTALSFAYFCVSFEKYTENIKLLDKYESKKVARVKKYLFSTYSIGTFFGRVVGIGFPLILAQFPDTPQFRTPGWFCMASGVALLLMQLLLFHGECAWKCPKINFMGYQKKLSSFGKLNCGEVFVKIVVPVYVIIVGGLKGLRYVVNEVLINPIATDSFGFSDEDMAYFFIINVVGAFVALILLYTFQYFKISSYLLTVLGMVCTIIALLIITDWQAIGRDPCTEYSLFHHPELADQYRLELVDSNISESGMVSVQSLQVVERDVYELAVNKCESAGKDCHWIPNSRVTHTHCSDCQPICRSTKHTLNFIQFVIGLLLFFSTLPLAFTGVYLLLSESVSKSYQAISTGLMTALMGASRSGFPQILDYVYEHEQKRNYLSMLIQVGILVPLLCGLLLLYPWLAGRYKAVYSEPTMKIEEREKVKLLNSK</sequence>
<evidence type="ECO:0000256" key="1">
    <source>
        <dbReference type="SAM" id="Phobius"/>
    </source>
</evidence>
<feature type="transmembrane region" description="Helical" evidence="1">
    <location>
        <begin position="323"/>
        <end position="348"/>
    </location>
</feature>
<feature type="transmembrane region" description="Helical" evidence="1">
    <location>
        <begin position="52"/>
        <end position="75"/>
    </location>
</feature>
<keyword evidence="3" id="KW-1185">Reference proteome</keyword>
<keyword evidence="1" id="KW-0472">Membrane</keyword>